<dbReference type="EMBL" id="JBDJPC010000003">
    <property type="protein sequence ID" value="KAL1508959.1"/>
    <property type="molecule type" value="Genomic_DNA"/>
</dbReference>
<organism evidence="6 7">
    <name type="scientific">Hypothenemus hampei</name>
    <name type="common">Coffee berry borer</name>
    <dbReference type="NCBI Taxonomy" id="57062"/>
    <lineage>
        <taxon>Eukaryota</taxon>
        <taxon>Metazoa</taxon>
        <taxon>Ecdysozoa</taxon>
        <taxon>Arthropoda</taxon>
        <taxon>Hexapoda</taxon>
        <taxon>Insecta</taxon>
        <taxon>Pterygota</taxon>
        <taxon>Neoptera</taxon>
        <taxon>Endopterygota</taxon>
        <taxon>Coleoptera</taxon>
        <taxon>Polyphaga</taxon>
        <taxon>Cucujiformia</taxon>
        <taxon>Curculionidae</taxon>
        <taxon>Scolytinae</taxon>
        <taxon>Hypothenemus</taxon>
    </lineage>
</organism>
<protein>
    <recommendedName>
        <fullName evidence="8">Gamma-interferon-inducible lysosomal thiol reductase</fullName>
    </recommendedName>
</protein>
<evidence type="ECO:0000256" key="1">
    <source>
        <dbReference type="ARBA" id="ARBA00004613"/>
    </source>
</evidence>
<comment type="caution">
    <text evidence="6">The sequence shown here is derived from an EMBL/GenBank/DDBJ whole genome shotgun (WGS) entry which is preliminary data.</text>
</comment>
<dbReference type="Proteomes" id="UP001566132">
    <property type="component" value="Unassembled WGS sequence"/>
</dbReference>
<evidence type="ECO:0000256" key="5">
    <source>
        <dbReference type="ARBA" id="ARBA00023180"/>
    </source>
</evidence>
<comment type="subcellular location">
    <subcellularLocation>
        <location evidence="1">Secreted</location>
    </subcellularLocation>
</comment>
<keyword evidence="3" id="KW-0964">Secreted</keyword>
<evidence type="ECO:0000256" key="2">
    <source>
        <dbReference type="ARBA" id="ARBA00005679"/>
    </source>
</evidence>
<gene>
    <name evidence="6" type="ORF">ABEB36_003772</name>
</gene>
<name>A0ABD1F180_HYPHA</name>
<sequence length="220" mass="25172">MYIKVTLYVLAIWLTANINAISVTVYYEALCFDSVNFITRQLYPNYPLFKDHVTIDFVPYGKAIHNFNTTTGKYTFKCQHGKEECMGNKFQACGLAQIDKKDVQMEFVTCVMSTSNPSNVYFIEQCANKYKMDFKKIVTCASSKEGDELLASNGEKTWNLEPNLSYVPTIVYNNSTEINSIETRNSLVDFKNVVCGKLATRKPVLCDKTSFFEKIKQFFT</sequence>
<dbReference type="AlphaFoldDB" id="A0ABD1F180"/>
<proteinExistence type="inferred from homology"/>
<evidence type="ECO:0000256" key="3">
    <source>
        <dbReference type="ARBA" id="ARBA00022525"/>
    </source>
</evidence>
<evidence type="ECO:0000256" key="4">
    <source>
        <dbReference type="ARBA" id="ARBA00022729"/>
    </source>
</evidence>
<keyword evidence="4" id="KW-0732">Signal</keyword>
<accession>A0ABD1F180</accession>
<evidence type="ECO:0000313" key="7">
    <source>
        <dbReference type="Proteomes" id="UP001566132"/>
    </source>
</evidence>
<dbReference type="PANTHER" id="PTHR13234">
    <property type="entry name" value="GAMMA-INTERFERON INDUCIBLE LYSOSOMAL THIOL REDUCTASE GILT"/>
    <property type="match status" value="1"/>
</dbReference>
<dbReference type="InterPro" id="IPR004911">
    <property type="entry name" value="Interferon-induced_GILT"/>
</dbReference>
<dbReference type="GO" id="GO:0005576">
    <property type="term" value="C:extracellular region"/>
    <property type="evidence" value="ECO:0007669"/>
    <property type="project" value="UniProtKB-SubCell"/>
</dbReference>
<dbReference type="Pfam" id="PF03227">
    <property type="entry name" value="GILT"/>
    <property type="match status" value="1"/>
</dbReference>
<reference evidence="6 7" key="1">
    <citation type="submission" date="2024-05" db="EMBL/GenBank/DDBJ databases">
        <title>Genetic variation in Jamaican populations of the coffee berry borer (Hypothenemus hampei).</title>
        <authorList>
            <person name="Errbii M."/>
            <person name="Myrie A."/>
        </authorList>
    </citation>
    <scope>NUCLEOTIDE SEQUENCE [LARGE SCALE GENOMIC DNA]</scope>
    <source>
        <strain evidence="6">JA-Hopewell-2020-01-JO</strain>
        <tissue evidence="6">Whole body</tissue>
    </source>
</reference>
<comment type="similarity">
    <text evidence="2">Belongs to the GILT family.</text>
</comment>
<dbReference type="PANTHER" id="PTHR13234:SF8">
    <property type="entry name" value="GAMMA-INTERFERON-INDUCIBLE LYSOSOMAL THIOL REDUCTASE"/>
    <property type="match status" value="1"/>
</dbReference>
<evidence type="ECO:0008006" key="8">
    <source>
        <dbReference type="Google" id="ProtNLM"/>
    </source>
</evidence>
<keyword evidence="7" id="KW-1185">Reference proteome</keyword>
<keyword evidence="5" id="KW-0325">Glycoprotein</keyword>
<evidence type="ECO:0000313" key="6">
    <source>
        <dbReference type="EMBL" id="KAL1508959.1"/>
    </source>
</evidence>